<dbReference type="AlphaFoldDB" id="A0A9E7R7N9"/>
<evidence type="ECO:0000313" key="2">
    <source>
        <dbReference type="EMBL" id="UWM57087.1"/>
    </source>
</evidence>
<name>A0A9E7R7N9_9EURY</name>
<dbReference type="KEGG" id="ssai:N0B31_21855"/>
<sequence>MSSDTASSSPQNRSFTVHHQSVFVIGADADSDGDTDHTADTKTKTVDEHGLLAFNDEPFETTLFHHGVDVDTRQRTSRIETGGSDEFIDDRPLSAIRSRRATTDPLEAAPGQQGTLFADTALDQRTLNGEQANARFLFEVRQRRQHGHEDSPDDEA</sequence>
<dbReference type="RefSeq" id="WP_260644178.1">
    <property type="nucleotide sequence ID" value="NZ_CP104004.1"/>
</dbReference>
<keyword evidence="3" id="KW-1185">Reference proteome</keyword>
<protein>
    <submittedName>
        <fullName evidence="2">Uncharacterized protein</fullName>
    </submittedName>
</protein>
<reference evidence="2" key="1">
    <citation type="submission" date="2022-09" db="EMBL/GenBank/DDBJ databases">
        <title>Diverse halophilic archaea isolated from saline environments.</title>
        <authorList>
            <person name="Cui H.-L."/>
        </authorList>
    </citation>
    <scope>NUCLEOTIDE SEQUENCE</scope>
    <source>
        <strain evidence="2">ZS-35-S2</strain>
        <plasmid evidence="2">unnamed1</plasmid>
    </source>
</reference>
<keyword evidence="2" id="KW-0614">Plasmid</keyword>
<evidence type="ECO:0000313" key="3">
    <source>
        <dbReference type="Proteomes" id="UP001057580"/>
    </source>
</evidence>
<geneLocation type="plasmid" evidence="2 3">
    <name>unnamed1</name>
</geneLocation>
<proteinExistence type="predicted"/>
<feature type="region of interest" description="Disordered" evidence="1">
    <location>
        <begin position="74"/>
        <end position="94"/>
    </location>
</feature>
<dbReference type="GeneID" id="74945127"/>
<gene>
    <name evidence="2" type="ORF">N0B31_21855</name>
</gene>
<organism evidence="2 3">
    <name type="scientific">Salinirubellus salinus</name>
    <dbReference type="NCBI Taxonomy" id="1364945"/>
    <lineage>
        <taxon>Archaea</taxon>
        <taxon>Methanobacteriati</taxon>
        <taxon>Methanobacteriota</taxon>
        <taxon>Stenosarchaea group</taxon>
        <taxon>Halobacteria</taxon>
        <taxon>Halobacteriales</taxon>
        <taxon>Natronomonadaceae</taxon>
        <taxon>Salinirubellus</taxon>
    </lineage>
</organism>
<accession>A0A9E7R7N9</accession>
<evidence type="ECO:0000256" key="1">
    <source>
        <dbReference type="SAM" id="MobiDB-lite"/>
    </source>
</evidence>
<dbReference type="Proteomes" id="UP001057580">
    <property type="component" value="Plasmid unnamed1"/>
</dbReference>
<dbReference type="EMBL" id="CP104004">
    <property type="protein sequence ID" value="UWM57087.1"/>
    <property type="molecule type" value="Genomic_DNA"/>
</dbReference>